<evidence type="ECO:0008006" key="4">
    <source>
        <dbReference type="Google" id="ProtNLM"/>
    </source>
</evidence>
<gene>
    <name evidence="2" type="ORF">CKO45_07630</name>
</gene>
<evidence type="ECO:0000313" key="2">
    <source>
        <dbReference type="EMBL" id="MBK1658097.1"/>
    </source>
</evidence>
<name>A0ABS1CVW4_9PROT</name>
<comment type="caution">
    <text evidence="2">The sequence shown here is derived from an EMBL/GenBank/DDBJ whole genome shotgun (WGS) entry which is preliminary data.</text>
</comment>
<feature type="region of interest" description="Disordered" evidence="1">
    <location>
        <begin position="353"/>
        <end position="375"/>
    </location>
</feature>
<dbReference type="RefSeq" id="WP_133218989.1">
    <property type="nucleotide sequence ID" value="NZ_NRSG01000038.1"/>
</dbReference>
<organism evidence="2 3">
    <name type="scientific">Paracraurococcus ruber</name>
    <dbReference type="NCBI Taxonomy" id="77675"/>
    <lineage>
        <taxon>Bacteria</taxon>
        <taxon>Pseudomonadati</taxon>
        <taxon>Pseudomonadota</taxon>
        <taxon>Alphaproteobacteria</taxon>
        <taxon>Acetobacterales</taxon>
        <taxon>Roseomonadaceae</taxon>
        <taxon>Paracraurococcus</taxon>
    </lineage>
</organism>
<reference evidence="2 3" key="1">
    <citation type="journal article" date="2020" name="Microorganisms">
        <title>Osmotic Adaptation and Compatible Solute Biosynthesis of Phototrophic Bacteria as Revealed from Genome Analyses.</title>
        <authorList>
            <person name="Imhoff J.F."/>
            <person name="Rahn T."/>
            <person name="Kunzel S."/>
            <person name="Keller A."/>
            <person name="Neulinger S.C."/>
        </authorList>
    </citation>
    <scope>NUCLEOTIDE SEQUENCE [LARGE SCALE GENOMIC DNA]</scope>
    <source>
        <strain evidence="2 3">DSM 15382</strain>
    </source>
</reference>
<dbReference type="Proteomes" id="UP000697995">
    <property type="component" value="Unassembled WGS sequence"/>
</dbReference>
<dbReference type="EMBL" id="NRSG01000038">
    <property type="protein sequence ID" value="MBK1658097.1"/>
    <property type="molecule type" value="Genomic_DNA"/>
</dbReference>
<evidence type="ECO:0000256" key="1">
    <source>
        <dbReference type="SAM" id="MobiDB-lite"/>
    </source>
</evidence>
<proteinExistence type="predicted"/>
<protein>
    <recommendedName>
        <fullName evidence="4">Glycosyl transferases group 1</fullName>
    </recommendedName>
</protein>
<feature type="compositionally biased region" description="Low complexity" evidence="1">
    <location>
        <begin position="353"/>
        <end position="366"/>
    </location>
</feature>
<keyword evidence="3" id="KW-1185">Reference proteome</keyword>
<sequence>MRILWVGKAPEDERAGDEVFDRRTIAALRARGHAVALWHPRRLGRLRQVLNRLRGVPHYRTWFEDAANRSALAAAAAAQDAVIVSWEPLDGLRPSGPVPALLVLHNVTSRSLRSIFPRNPLARILAAGAARWERATYRPDRWAAIATLAKADDAHVRALPARPHTLLTIPGMPPLAPLAPDAMLRAELVVAGTFDWRPKRRDLLRFARDYAALPVRLPVRGEGWPAEIERLLPPLPPPTAEEIADGIRFGIVTDRFEAGHKLKTLAHIAANQVVLSFAEVGADIAEIPDHRFFLRRIATAADIPAHVAELAAMDPALLRQRLAEFKRRCAARFTWDAVAGTLEQALLADRPASAPAAATSPASHPPIGRSARAGA</sequence>
<accession>A0ABS1CVW4</accession>
<evidence type="ECO:0000313" key="3">
    <source>
        <dbReference type="Proteomes" id="UP000697995"/>
    </source>
</evidence>